<keyword evidence="3 7" id="KW-0812">Transmembrane</keyword>
<evidence type="ECO:0000256" key="5">
    <source>
        <dbReference type="ARBA" id="ARBA00023136"/>
    </source>
</evidence>
<evidence type="ECO:0000256" key="1">
    <source>
        <dbReference type="ARBA" id="ARBA00004651"/>
    </source>
</evidence>
<evidence type="ECO:0008006" key="10">
    <source>
        <dbReference type="Google" id="ProtNLM"/>
    </source>
</evidence>
<dbReference type="KEGG" id="agm:DCE93_00215"/>
<dbReference type="GO" id="GO:0022857">
    <property type="term" value="F:transmembrane transporter activity"/>
    <property type="evidence" value="ECO:0007669"/>
    <property type="project" value="InterPro"/>
</dbReference>
<dbReference type="InterPro" id="IPR001851">
    <property type="entry name" value="ABC_transp_permease"/>
</dbReference>
<feature type="transmembrane region" description="Helical" evidence="7">
    <location>
        <begin position="237"/>
        <end position="259"/>
    </location>
</feature>
<dbReference type="AlphaFoldDB" id="A0A2S0WSL8"/>
<feature type="transmembrane region" description="Helical" evidence="7">
    <location>
        <begin position="271"/>
        <end position="299"/>
    </location>
</feature>
<dbReference type="Proteomes" id="UP000244729">
    <property type="component" value="Chromosome"/>
</dbReference>
<dbReference type="PANTHER" id="PTHR47089">
    <property type="entry name" value="ABC TRANSPORTER, PERMEASE PROTEIN"/>
    <property type="match status" value="1"/>
</dbReference>
<accession>A0A2S0WSL8</accession>
<feature type="region of interest" description="Disordered" evidence="6">
    <location>
        <begin position="342"/>
        <end position="370"/>
    </location>
</feature>
<feature type="transmembrane region" description="Helical" evidence="7">
    <location>
        <begin position="82"/>
        <end position="98"/>
    </location>
</feature>
<evidence type="ECO:0000313" key="8">
    <source>
        <dbReference type="EMBL" id="AWB94290.1"/>
    </source>
</evidence>
<keyword evidence="4 7" id="KW-1133">Transmembrane helix</keyword>
<organism evidence="8 9">
    <name type="scientific">Agromyces badenianii</name>
    <dbReference type="NCBI Taxonomy" id="2080742"/>
    <lineage>
        <taxon>Bacteria</taxon>
        <taxon>Bacillati</taxon>
        <taxon>Actinomycetota</taxon>
        <taxon>Actinomycetes</taxon>
        <taxon>Micrococcales</taxon>
        <taxon>Microbacteriaceae</taxon>
        <taxon>Agromyces</taxon>
    </lineage>
</organism>
<dbReference type="PANTHER" id="PTHR47089:SF1">
    <property type="entry name" value="GUANOSINE ABC TRANSPORTER PERMEASE PROTEIN NUPP"/>
    <property type="match status" value="1"/>
</dbReference>
<dbReference type="OrthoDB" id="45037at2"/>
<feature type="transmembrane region" description="Helical" evidence="7">
    <location>
        <begin position="319"/>
        <end position="338"/>
    </location>
</feature>
<sequence length="370" mass="37783">MNTRILRSVALRLVGLAAGLAASTLVMLVTGNDVGGFIDAIGAGFGSNLDSTLRWFAPLLLAGVAGVIAFRDGAFNLGLDGQIYLGAAASSVVALGVGRDLDPFLGVSLAIVAAIAAGAAVAGVCALLRLLFGTPEVITTLVMNPLCAIVVTLLVTGPLAPGGAAGNTESSEVIPEQLWLPSLSPHSLATAAVSIALAVVAIVAVYYRFTIWGFESRLFGAAPTFSFYAGVPNVRVFLRAMLVSGGIAGLVGATEVLGVQHRLAKGFNPGLGFDGIAVALVGDLSVVALVGVAFLFALLRQAGEVSQITLGIPSELVDVMIALIILTTSAHVVIRWTARRRFAPPPPPQPSAGDAPPADRHEKTSEPAQP</sequence>
<keyword evidence="9" id="KW-1185">Reference proteome</keyword>
<evidence type="ECO:0000256" key="3">
    <source>
        <dbReference type="ARBA" id="ARBA00022692"/>
    </source>
</evidence>
<dbReference type="RefSeq" id="WP_108594117.1">
    <property type="nucleotide sequence ID" value="NZ_CP028913.1"/>
</dbReference>
<feature type="transmembrane region" description="Helical" evidence="7">
    <location>
        <begin position="52"/>
        <end position="70"/>
    </location>
</feature>
<protein>
    <recommendedName>
        <fullName evidence="10">ABC transporter permease</fullName>
    </recommendedName>
</protein>
<dbReference type="GO" id="GO:0005886">
    <property type="term" value="C:plasma membrane"/>
    <property type="evidence" value="ECO:0007669"/>
    <property type="project" value="UniProtKB-SubCell"/>
</dbReference>
<dbReference type="EMBL" id="CP028913">
    <property type="protein sequence ID" value="AWB94290.1"/>
    <property type="molecule type" value="Genomic_DNA"/>
</dbReference>
<evidence type="ECO:0000313" key="9">
    <source>
        <dbReference type="Proteomes" id="UP000244729"/>
    </source>
</evidence>
<feature type="transmembrane region" description="Helical" evidence="7">
    <location>
        <begin position="104"/>
        <end position="128"/>
    </location>
</feature>
<feature type="compositionally biased region" description="Basic and acidic residues" evidence="6">
    <location>
        <begin position="357"/>
        <end position="370"/>
    </location>
</feature>
<evidence type="ECO:0000256" key="7">
    <source>
        <dbReference type="SAM" id="Phobius"/>
    </source>
</evidence>
<keyword evidence="5 7" id="KW-0472">Membrane</keyword>
<dbReference type="CDD" id="cd06580">
    <property type="entry name" value="TM_PBP1_transp_TpRbsC_like"/>
    <property type="match status" value="1"/>
</dbReference>
<comment type="subcellular location">
    <subcellularLocation>
        <location evidence="1">Cell membrane</location>
        <topology evidence="1">Multi-pass membrane protein</topology>
    </subcellularLocation>
</comment>
<gene>
    <name evidence="8" type="ORF">DCE93_00215</name>
</gene>
<dbReference type="Pfam" id="PF02653">
    <property type="entry name" value="BPD_transp_2"/>
    <property type="match status" value="1"/>
</dbReference>
<reference evidence="8 9" key="1">
    <citation type="submission" date="2018-04" db="EMBL/GenBank/DDBJ databases">
        <authorList>
            <person name="Li J."/>
        </authorList>
    </citation>
    <scope>NUCLEOTIDE SEQUENCE [LARGE SCALE GENOMIC DNA]</scope>
    <source>
        <strain evidence="9">30A</strain>
    </source>
</reference>
<feature type="transmembrane region" description="Helical" evidence="7">
    <location>
        <begin position="140"/>
        <end position="160"/>
    </location>
</feature>
<keyword evidence="2" id="KW-1003">Cell membrane</keyword>
<proteinExistence type="predicted"/>
<evidence type="ECO:0000256" key="2">
    <source>
        <dbReference type="ARBA" id="ARBA00022475"/>
    </source>
</evidence>
<feature type="transmembrane region" description="Helical" evidence="7">
    <location>
        <begin position="188"/>
        <end position="207"/>
    </location>
</feature>
<evidence type="ECO:0000256" key="6">
    <source>
        <dbReference type="SAM" id="MobiDB-lite"/>
    </source>
</evidence>
<name>A0A2S0WSL8_9MICO</name>
<evidence type="ECO:0000256" key="4">
    <source>
        <dbReference type="ARBA" id="ARBA00022989"/>
    </source>
</evidence>